<comment type="caution">
    <text evidence="4">The sequence shown here is derived from an EMBL/GenBank/DDBJ whole genome shotgun (WGS) entry which is preliminary data.</text>
</comment>
<name>A0A8J2QLG7_9NEOP</name>
<sequence length="125" mass="14008">MPNNSKTIEHENVNETLLVIPTVGIQSSVKYVYGQEDYFVPWSSIDDVIINEVIQLNRVLYFLTLIVKSGSSSNDGDSTKLIPLFKYTKPRLVMLETIYSELQVLLMASQKKGHDLGSGDKQDVG</sequence>
<evidence type="ECO:0000259" key="3">
    <source>
        <dbReference type="Pfam" id="PF10181"/>
    </source>
</evidence>
<keyword evidence="5" id="KW-1185">Reference proteome</keyword>
<evidence type="ECO:0000256" key="1">
    <source>
        <dbReference type="ARBA" id="ARBA00004687"/>
    </source>
</evidence>
<evidence type="ECO:0000313" key="5">
    <source>
        <dbReference type="Proteomes" id="UP000789524"/>
    </source>
</evidence>
<comment type="similarity">
    <text evidence="2">Belongs to the PIGH family.</text>
</comment>
<dbReference type="InterPro" id="IPR019328">
    <property type="entry name" value="PIGH-H_dom"/>
</dbReference>
<dbReference type="InterPro" id="IPR044215">
    <property type="entry name" value="PIG-H"/>
</dbReference>
<dbReference type="EMBL" id="CAKASE010000053">
    <property type="protein sequence ID" value="CAG9565414.1"/>
    <property type="molecule type" value="Genomic_DNA"/>
</dbReference>
<dbReference type="PANTHER" id="PTHR15231:SF1">
    <property type="entry name" value="PHOSPHATIDYLINOSITOL N-ACETYLGLUCOSAMINYLTRANSFERASE SUBUNIT H"/>
    <property type="match status" value="1"/>
</dbReference>
<accession>A0A8J2QLG7</accession>
<organism evidence="4 5">
    <name type="scientific">Danaus chrysippus</name>
    <name type="common">African queen</name>
    <dbReference type="NCBI Taxonomy" id="151541"/>
    <lineage>
        <taxon>Eukaryota</taxon>
        <taxon>Metazoa</taxon>
        <taxon>Ecdysozoa</taxon>
        <taxon>Arthropoda</taxon>
        <taxon>Hexapoda</taxon>
        <taxon>Insecta</taxon>
        <taxon>Pterygota</taxon>
        <taxon>Neoptera</taxon>
        <taxon>Endopterygota</taxon>
        <taxon>Lepidoptera</taxon>
        <taxon>Glossata</taxon>
        <taxon>Ditrysia</taxon>
        <taxon>Papilionoidea</taxon>
        <taxon>Nymphalidae</taxon>
        <taxon>Danainae</taxon>
        <taxon>Danaini</taxon>
        <taxon>Danaina</taxon>
        <taxon>Danaus</taxon>
        <taxon>Anosia</taxon>
    </lineage>
</organism>
<dbReference type="AlphaFoldDB" id="A0A8J2QLG7"/>
<dbReference type="GO" id="GO:0006506">
    <property type="term" value="P:GPI anchor biosynthetic process"/>
    <property type="evidence" value="ECO:0007669"/>
    <property type="project" value="UniProtKB-UniPathway"/>
</dbReference>
<gene>
    <name evidence="4" type="ORF">DCHRY22_LOCUS6259</name>
</gene>
<feature type="domain" description="Phosphatidylinositol N-acetylglucosaminyltransferase subunit H conserved" evidence="3">
    <location>
        <begin position="16"/>
        <end position="85"/>
    </location>
</feature>
<dbReference type="PANTHER" id="PTHR15231">
    <property type="entry name" value="PHOSPHATIDYLINOSITOL N-ACETYLGLUCOSAMINYLTRANSFERASE SUBUNIT H"/>
    <property type="match status" value="1"/>
</dbReference>
<protein>
    <submittedName>
        <fullName evidence="4">(African queen) hypothetical protein</fullName>
    </submittedName>
</protein>
<comment type="pathway">
    <text evidence="1">Glycolipid biosynthesis; glycosylphosphatidylinositol-anchor biosynthesis.</text>
</comment>
<evidence type="ECO:0000313" key="4">
    <source>
        <dbReference type="EMBL" id="CAG9565414.1"/>
    </source>
</evidence>
<dbReference type="OrthoDB" id="6256716at2759"/>
<dbReference type="UniPathway" id="UPA00196"/>
<dbReference type="GO" id="GO:0000506">
    <property type="term" value="C:glycosylphosphatidylinositol-N-acetylglucosaminyltransferase (GPI-GnT) complex"/>
    <property type="evidence" value="ECO:0007669"/>
    <property type="project" value="InterPro"/>
</dbReference>
<dbReference type="Pfam" id="PF10181">
    <property type="entry name" value="PIG-H"/>
    <property type="match status" value="1"/>
</dbReference>
<dbReference type="Proteomes" id="UP000789524">
    <property type="component" value="Unassembled WGS sequence"/>
</dbReference>
<reference evidence="4" key="1">
    <citation type="submission" date="2021-09" db="EMBL/GenBank/DDBJ databases">
        <authorList>
            <person name="Martin H S."/>
        </authorList>
    </citation>
    <scope>NUCLEOTIDE SEQUENCE</scope>
</reference>
<evidence type="ECO:0000256" key="2">
    <source>
        <dbReference type="ARBA" id="ARBA00009610"/>
    </source>
</evidence>
<proteinExistence type="inferred from homology"/>